<dbReference type="InterPro" id="IPR007278">
    <property type="entry name" value="DUF397"/>
</dbReference>
<organism evidence="2 3">
    <name type="scientific">Streptantibioticus parmotrematis</name>
    <dbReference type="NCBI Taxonomy" id="2873249"/>
    <lineage>
        <taxon>Bacteria</taxon>
        <taxon>Bacillati</taxon>
        <taxon>Actinomycetota</taxon>
        <taxon>Actinomycetes</taxon>
        <taxon>Kitasatosporales</taxon>
        <taxon>Streptomycetaceae</taxon>
        <taxon>Streptantibioticus</taxon>
    </lineage>
</organism>
<reference evidence="2 3" key="1">
    <citation type="submission" date="2021-08" db="EMBL/GenBank/DDBJ databases">
        <title>Streptomyces sp. PTM05 isolated from lichen.</title>
        <authorList>
            <person name="Somphong A."/>
            <person name="Phongsopitanun W."/>
            <person name="Tanasupawat S."/>
        </authorList>
    </citation>
    <scope>NUCLEOTIDE SEQUENCE [LARGE SCALE GENOMIC DNA]</scope>
    <source>
        <strain evidence="2 3">Ptm05</strain>
    </source>
</reference>
<sequence length="79" mass="8173">MNTHIPAPELAPEGAWYKSSYSGGSGNSCVEVADLRTTRGVVGVRDSKDPSGPALQFSPVGWSSFVALAQSGEVDFDGA</sequence>
<dbReference type="Proteomes" id="UP001198565">
    <property type="component" value="Unassembled WGS sequence"/>
</dbReference>
<proteinExistence type="predicted"/>
<gene>
    <name evidence="2" type="ORF">K7472_30840</name>
</gene>
<feature type="domain" description="DUF397" evidence="1">
    <location>
        <begin position="15"/>
        <end position="68"/>
    </location>
</feature>
<evidence type="ECO:0000259" key="1">
    <source>
        <dbReference type="Pfam" id="PF04149"/>
    </source>
</evidence>
<dbReference type="EMBL" id="JAINVZ010000038">
    <property type="protein sequence ID" value="MBY8889211.1"/>
    <property type="molecule type" value="Genomic_DNA"/>
</dbReference>
<name>A0ABS7R198_9ACTN</name>
<comment type="caution">
    <text evidence="2">The sequence shown here is derived from an EMBL/GenBank/DDBJ whole genome shotgun (WGS) entry which is preliminary data.</text>
</comment>
<dbReference type="Pfam" id="PF04149">
    <property type="entry name" value="DUF397"/>
    <property type="match status" value="1"/>
</dbReference>
<evidence type="ECO:0000313" key="3">
    <source>
        <dbReference type="Proteomes" id="UP001198565"/>
    </source>
</evidence>
<keyword evidence="3" id="KW-1185">Reference proteome</keyword>
<dbReference type="RefSeq" id="WP_222982396.1">
    <property type="nucleotide sequence ID" value="NZ_JAINVZ010000038.1"/>
</dbReference>
<protein>
    <submittedName>
        <fullName evidence="2">DUF397 domain-containing protein</fullName>
    </submittedName>
</protein>
<accession>A0ABS7R198</accession>
<evidence type="ECO:0000313" key="2">
    <source>
        <dbReference type="EMBL" id="MBY8889211.1"/>
    </source>
</evidence>